<dbReference type="Proteomes" id="UP000653076">
    <property type="component" value="Unassembled WGS sequence"/>
</dbReference>
<dbReference type="SUPFAM" id="SSF46689">
    <property type="entry name" value="Homeodomain-like"/>
    <property type="match status" value="1"/>
</dbReference>
<gene>
    <name evidence="6" type="ORF">Vqi01_44840</name>
</gene>
<accession>A0ABQ4JIH5</accession>
<protein>
    <submittedName>
        <fullName evidence="6">TetR family transcriptional regulator</fullName>
    </submittedName>
</protein>
<comment type="caution">
    <text evidence="6">The sequence shown here is derived from an EMBL/GenBank/DDBJ whole genome shotgun (WGS) entry which is preliminary data.</text>
</comment>
<evidence type="ECO:0000256" key="3">
    <source>
        <dbReference type="ARBA" id="ARBA00023163"/>
    </source>
</evidence>
<dbReference type="PROSITE" id="PS50977">
    <property type="entry name" value="HTH_TETR_2"/>
    <property type="match status" value="1"/>
</dbReference>
<dbReference type="EMBL" id="BOPC01000066">
    <property type="protein sequence ID" value="GIJ29322.1"/>
    <property type="molecule type" value="Genomic_DNA"/>
</dbReference>
<keyword evidence="3" id="KW-0804">Transcription</keyword>
<organism evidence="6 7">
    <name type="scientific">Micromonospora qiuiae</name>
    <dbReference type="NCBI Taxonomy" id="502268"/>
    <lineage>
        <taxon>Bacteria</taxon>
        <taxon>Bacillati</taxon>
        <taxon>Actinomycetota</taxon>
        <taxon>Actinomycetes</taxon>
        <taxon>Micromonosporales</taxon>
        <taxon>Micromonosporaceae</taxon>
        <taxon>Micromonospora</taxon>
    </lineage>
</organism>
<dbReference type="PANTHER" id="PTHR30055:SF234">
    <property type="entry name" value="HTH-TYPE TRANSCRIPTIONAL REGULATOR BETI"/>
    <property type="match status" value="1"/>
</dbReference>
<evidence type="ECO:0000256" key="2">
    <source>
        <dbReference type="ARBA" id="ARBA00023125"/>
    </source>
</evidence>
<evidence type="ECO:0000256" key="1">
    <source>
        <dbReference type="ARBA" id="ARBA00023015"/>
    </source>
</evidence>
<dbReference type="InterPro" id="IPR009057">
    <property type="entry name" value="Homeodomain-like_sf"/>
</dbReference>
<dbReference type="Pfam" id="PF00440">
    <property type="entry name" value="TetR_N"/>
    <property type="match status" value="1"/>
</dbReference>
<dbReference type="InterPro" id="IPR001647">
    <property type="entry name" value="HTH_TetR"/>
</dbReference>
<keyword evidence="2 4" id="KW-0238">DNA-binding</keyword>
<dbReference type="InterPro" id="IPR050109">
    <property type="entry name" value="HTH-type_TetR-like_transc_reg"/>
</dbReference>
<dbReference type="Gene3D" id="1.10.357.10">
    <property type="entry name" value="Tetracycline Repressor, domain 2"/>
    <property type="match status" value="1"/>
</dbReference>
<reference evidence="6 7" key="1">
    <citation type="submission" date="2021-01" db="EMBL/GenBank/DDBJ databases">
        <title>Whole genome shotgun sequence of Verrucosispora qiuiae NBRC 106684.</title>
        <authorList>
            <person name="Komaki H."/>
            <person name="Tamura T."/>
        </authorList>
    </citation>
    <scope>NUCLEOTIDE SEQUENCE [LARGE SCALE GENOMIC DNA]</scope>
    <source>
        <strain evidence="6 7">NBRC 106684</strain>
    </source>
</reference>
<evidence type="ECO:0000256" key="4">
    <source>
        <dbReference type="PROSITE-ProRule" id="PRU00335"/>
    </source>
</evidence>
<feature type="DNA-binding region" description="H-T-H motif" evidence="4">
    <location>
        <begin position="17"/>
        <end position="36"/>
    </location>
</feature>
<feature type="domain" description="HTH tetR-type" evidence="5">
    <location>
        <begin position="1"/>
        <end position="54"/>
    </location>
</feature>
<name>A0ABQ4JIH5_9ACTN</name>
<evidence type="ECO:0000313" key="6">
    <source>
        <dbReference type="EMBL" id="GIJ29322.1"/>
    </source>
</evidence>
<evidence type="ECO:0000259" key="5">
    <source>
        <dbReference type="PROSITE" id="PS50977"/>
    </source>
</evidence>
<dbReference type="PANTHER" id="PTHR30055">
    <property type="entry name" value="HTH-TYPE TRANSCRIPTIONAL REGULATOR RUTR"/>
    <property type="match status" value="1"/>
</dbReference>
<keyword evidence="1" id="KW-0805">Transcription regulation</keyword>
<proteinExistence type="predicted"/>
<keyword evidence="7" id="KW-1185">Reference proteome</keyword>
<evidence type="ECO:0000313" key="7">
    <source>
        <dbReference type="Proteomes" id="UP000653076"/>
    </source>
</evidence>
<sequence>MQAAVEYFAERGVGDHSLRAIAEGLGTSHRMLIYHFGSREGLLVQVCEAVEAGQRDALATLAADADADPRAVVRQFWSAVSAAARRYGPLFFELSAHAMQGRSHASGLSETAVEPWVELLARICERAGVPPERARVQARLGLGVARGLLHDALITGDAAGADAAMDLFVDLVLPGSQGAHPMRFAS</sequence>